<dbReference type="InterPro" id="IPR036249">
    <property type="entry name" value="Thioredoxin-like_sf"/>
</dbReference>
<protein>
    <submittedName>
        <fullName evidence="1">Uncharacterized protein</fullName>
    </submittedName>
</protein>
<dbReference type="Pfam" id="PF13911">
    <property type="entry name" value="AhpC-TSA_2"/>
    <property type="match status" value="1"/>
</dbReference>
<keyword evidence="2" id="KW-1185">Reference proteome</keyword>
<evidence type="ECO:0000313" key="2">
    <source>
        <dbReference type="Proteomes" id="UP001347796"/>
    </source>
</evidence>
<name>A0AAN8Q237_PATCE</name>
<reference evidence="1 2" key="1">
    <citation type="submission" date="2024-01" db="EMBL/GenBank/DDBJ databases">
        <title>The genome of the rayed Mediterranean limpet Patella caerulea (Linnaeus, 1758).</title>
        <authorList>
            <person name="Anh-Thu Weber A."/>
            <person name="Halstead-Nussloch G."/>
        </authorList>
    </citation>
    <scope>NUCLEOTIDE SEQUENCE [LARGE SCALE GENOMIC DNA]</scope>
    <source>
        <strain evidence="1">AATW-2023a</strain>
        <tissue evidence="1">Whole specimen</tissue>
    </source>
</reference>
<comment type="caution">
    <text evidence="1">The sequence shown here is derived from an EMBL/GenBank/DDBJ whole genome shotgun (WGS) entry which is preliminary data.</text>
</comment>
<gene>
    <name evidence="1" type="ORF">SNE40_008768</name>
</gene>
<organism evidence="1 2">
    <name type="scientific">Patella caerulea</name>
    <name type="common">Rayed Mediterranean limpet</name>
    <dbReference type="NCBI Taxonomy" id="87958"/>
    <lineage>
        <taxon>Eukaryota</taxon>
        <taxon>Metazoa</taxon>
        <taxon>Spiralia</taxon>
        <taxon>Lophotrochozoa</taxon>
        <taxon>Mollusca</taxon>
        <taxon>Gastropoda</taxon>
        <taxon>Patellogastropoda</taxon>
        <taxon>Patelloidea</taxon>
        <taxon>Patellidae</taxon>
        <taxon>Patella</taxon>
    </lineage>
</organism>
<proteinExistence type="predicted"/>
<dbReference type="InterPro" id="IPR032801">
    <property type="entry name" value="PXL2A/B/C"/>
</dbReference>
<accession>A0AAN8Q237</accession>
<dbReference type="EMBL" id="JAZGQO010000007">
    <property type="protein sequence ID" value="KAK6180780.1"/>
    <property type="molecule type" value="Genomic_DNA"/>
</dbReference>
<dbReference type="AlphaFoldDB" id="A0AAN8Q237"/>
<dbReference type="SUPFAM" id="SSF52833">
    <property type="entry name" value="Thioredoxin-like"/>
    <property type="match status" value="1"/>
</dbReference>
<dbReference type="Gene3D" id="3.40.30.10">
    <property type="entry name" value="Glutaredoxin"/>
    <property type="match status" value="1"/>
</dbReference>
<sequence>MAVQEEISNAKSRVLLISFGVQEGAQKWLEEMNCSYDMLLDKDRKVYQAFGLKRSVFKVWSISSMTYYAQQMAEGRDLPKPYENIHDDPIQMGGDFVMDKEGKMKLIYCSATPRDRPSATMLLDIIKVHHIILFIKYHPRE</sequence>
<dbReference type="Proteomes" id="UP001347796">
    <property type="component" value="Unassembled WGS sequence"/>
</dbReference>
<evidence type="ECO:0000313" key="1">
    <source>
        <dbReference type="EMBL" id="KAK6180780.1"/>
    </source>
</evidence>